<dbReference type="Gene3D" id="3.40.30.10">
    <property type="entry name" value="Glutaredoxin"/>
    <property type="match status" value="1"/>
</dbReference>
<dbReference type="GO" id="GO:0017004">
    <property type="term" value="P:cytochrome complex assembly"/>
    <property type="evidence" value="ECO:0007669"/>
    <property type="project" value="UniProtKB-KW"/>
</dbReference>
<dbReference type="RefSeq" id="WP_003012246.1">
    <property type="nucleotide sequence ID" value="NZ_GG668636.1"/>
</dbReference>
<dbReference type="PROSITE" id="PS51352">
    <property type="entry name" value="THIOREDOXIN_2"/>
    <property type="match status" value="1"/>
</dbReference>
<evidence type="ECO:0000313" key="6">
    <source>
        <dbReference type="EMBL" id="EEI93722.1"/>
    </source>
</evidence>
<dbReference type="Pfam" id="PF08534">
    <property type="entry name" value="Redoxin"/>
    <property type="match status" value="1"/>
</dbReference>
<organism evidence="6 7">
    <name type="scientific">Sphingobacterium spiritivorum ATCC 33300</name>
    <dbReference type="NCBI Taxonomy" id="525372"/>
    <lineage>
        <taxon>Bacteria</taxon>
        <taxon>Pseudomonadati</taxon>
        <taxon>Bacteroidota</taxon>
        <taxon>Sphingobacteriia</taxon>
        <taxon>Sphingobacteriales</taxon>
        <taxon>Sphingobacteriaceae</taxon>
        <taxon>Sphingobacterium</taxon>
    </lineage>
</organism>
<comment type="subcellular location">
    <subcellularLocation>
        <location evidence="1">Cell envelope</location>
    </subcellularLocation>
</comment>
<dbReference type="InterPro" id="IPR050553">
    <property type="entry name" value="Thioredoxin_ResA/DsbE_sf"/>
</dbReference>
<dbReference type="CDD" id="cd02966">
    <property type="entry name" value="TlpA_like_family"/>
    <property type="match status" value="1"/>
</dbReference>
<name>C2FTP0_SPHSI</name>
<dbReference type="InterPro" id="IPR036249">
    <property type="entry name" value="Thioredoxin-like_sf"/>
</dbReference>
<keyword evidence="3" id="KW-1015">Disulfide bond</keyword>
<dbReference type="HOGENOM" id="CLU_042529_1_1_10"/>
<evidence type="ECO:0000256" key="3">
    <source>
        <dbReference type="ARBA" id="ARBA00023157"/>
    </source>
</evidence>
<sequence length="472" mass="53458">MKKIATLIFLFVYVSIVWGQGKKTRIRIDVNHLKVDSMWISLEDGKTEPKTLKPDATGLFEFSTFVERGTDGRISIDNPVKGSIPLYLEPGDDLLIRTDFKDNTSFSGKGEENAAILKELMDLYLTNYNKLDATKMPLNVLYEQNEQMNKANLDFLDNNKSKVSKNFYDHQRTKFYYEALGMDIIMPYLLSQGLNKKFSEALPPGYMDLMKKVNLSDALLTNDAYSRFVRGALPVFLRFRHLNQLGRLDSASTLTEAEKRKIEYEQVKEHLSGKTRALALFGIVNNILLTAKDVNQYKSYIQQFAADGGSQEQVAELQSVYDQALKLTAGAEPPPFTLNDLNGKQVSLKDFAGKVIYIDFWASWCSPCRYEMKNGSPKLHARFADNKDVIFLYVSIDDSEDKWRQAIKEDQIEGVHLLSKGGIKSVVAKAFNISGIPRYVIIGRDGKIVDNDAPRPSEDITYDKIIDALKSE</sequence>
<dbReference type="EMBL" id="ACHB01000014">
    <property type="protein sequence ID" value="EEI93722.1"/>
    <property type="molecule type" value="Genomic_DNA"/>
</dbReference>
<dbReference type="Proteomes" id="UP000006241">
    <property type="component" value="Unassembled WGS sequence"/>
</dbReference>
<keyword evidence="2" id="KW-0201">Cytochrome c-type biogenesis</keyword>
<gene>
    <name evidence="6" type="ORF">HMPREF0765_0696</name>
</gene>
<evidence type="ECO:0000259" key="5">
    <source>
        <dbReference type="PROSITE" id="PS51352"/>
    </source>
</evidence>
<comment type="caution">
    <text evidence="6">The sequence shown here is derived from an EMBL/GenBank/DDBJ whole genome shotgun (WGS) entry which is preliminary data.</text>
</comment>
<evidence type="ECO:0000313" key="7">
    <source>
        <dbReference type="Proteomes" id="UP000006241"/>
    </source>
</evidence>
<keyword evidence="4" id="KW-0676">Redox-active center</keyword>
<dbReference type="InterPro" id="IPR013766">
    <property type="entry name" value="Thioredoxin_domain"/>
</dbReference>
<accession>C2FTP0</accession>
<dbReference type="AlphaFoldDB" id="C2FTP0"/>
<evidence type="ECO:0000256" key="1">
    <source>
        <dbReference type="ARBA" id="ARBA00004196"/>
    </source>
</evidence>
<evidence type="ECO:0000256" key="2">
    <source>
        <dbReference type="ARBA" id="ARBA00022748"/>
    </source>
</evidence>
<dbReference type="PANTHER" id="PTHR42852:SF6">
    <property type="entry name" value="THIOL:DISULFIDE INTERCHANGE PROTEIN DSBE"/>
    <property type="match status" value="1"/>
</dbReference>
<reference evidence="6 7" key="1">
    <citation type="submission" date="2009-01" db="EMBL/GenBank/DDBJ databases">
        <authorList>
            <person name="Qin X."/>
            <person name="Bachman B."/>
            <person name="Battles P."/>
            <person name="Bell A."/>
            <person name="Bess C."/>
            <person name="Bickham C."/>
            <person name="Chaboub L."/>
            <person name="Chen D."/>
            <person name="Coyle M."/>
            <person name="Deiros D.R."/>
            <person name="Dinh H."/>
            <person name="Forbes L."/>
            <person name="Fowler G."/>
            <person name="Francisco L."/>
            <person name="Fu Q."/>
            <person name="Gubbala S."/>
            <person name="Hale W."/>
            <person name="Han Y."/>
            <person name="Hemphill L."/>
            <person name="Highlander S.K."/>
            <person name="Hirani K."/>
            <person name="Hogues M."/>
            <person name="Jackson L."/>
            <person name="Jakkamsetti A."/>
            <person name="Javaid M."/>
            <person name="Jiang H."/>
            <person name="Korchina V."/>
            <person name="Kovar C."/>
            <person name="Lara F."/>
            <person name="Lee S."/>
            <person name="Mata R."/>
            <person name="Mathew T."/>
            <person name="Moen C."/>
            <person name="Morales K."/>
            <person name="Munidasa M."/>
            <person name="Nazareth L."/>
            <person name="Ngo R."/>
            <person name="Nguyen L."/>
            <person name="Okwuonu G."/>
            <person name="Ongeri F."/>
            <person name="Patil S."/>
            <person name="Petrosino J."/>
            <person name="Pham C."/>
            <person name="Pham P."/>
            <person name="Pu L.-L."/>
            <person name="Puazo M."/>
            <person name="Raj R."/>
            <person name="Reid J."/>
            <person name="Rouhana J."/>
            <person name="Saada N."/>
            <person name="Shang Y."/>
            <person name="Simmons D."/>
            <person name="Thornton R."/>
            <person name="Warren J."/>
            <person name="Weissenberger G."/>
            <person name="Zhang J."/>
            <person name="Zhang L."/>
            <person name="Zhou C."/>
            <person name="Zhu D."/>
            <person name="Muzny D."/>
            <person name="Worley K."/>
            <person name="Gibbs R."/>
        </authorList>
    </citation>
    <scope>NUCLEOTIDE SEQUENCE [LARGE SCALE GENOMIC DNA]</scope>
    <source>
        <strain evidence="6 7">ATCC 33300</strain>
    </source>
</reference>
<dbReference type="GO" id="GO:0016491">
    <property type="term" value="F:oxidoreductase activity"/>
    <property type="evidence" value="ECO:0007669"/>
    <property type="project" value="InterPro"/>
</dbReference>
<evidence type="ECO:0000256" key="4">
    <source>
        <dbReference type="ARBA" id="ARBA00023284"/>
    </source>
</evidence>
<dbReference type="PANTHER" id="PTHR42852">
    <property type="entry name" value="THIOL:DISULFIDE INTERCHANGE PROTEIN DSBE"/>
    <property type="match status" value="1"/>
</dbReference>
<dbReference type="GO" id="GO:0030313">
    <property type="term" value="C:cell envelope"/>
    <property type="evidence" value="ECO:0007669"/>
    <property type="project" value="UniProtKB-SubCell"/>
</dbReference>
<protein>
    <submittedName>
        <fullName evidence="6">Redoxin family protein</fullName>
    </submittedName>
</protein>
<proteinExistence type="predicted"/>
<dbReference type="SUPFAM" id="SSF52833">
    <property type="entry name" value="Thioredoxin-like"/>
    <property type="match status" value="1"/>
</dbReference>
<dbReference type="InterPro" id="IPR013740">
    <property type="entry name" value="Redoxin"/>
</dbReference>
<feature type="domain" description="Thioredoxin" evidence="5">
    <location>
        <begin position="327"/>
        <end position="471"/>
    </location>
</feature>